<evidence type="ECO:0000313" key="2">
    <source>
        <dbReference type="EMBL" id="GFR09079.1"/>
    </source>
</evidence>
<sequence length="106" mass="11379">MTDNTERSLLEITVPFPDSFICQADEPSIRVTHLSPPLARDTISSLSVPSLNKLCISCINRGLTLASSQSSPQFLTAAPPSPNLPATPVTTDNAEVPSTLDVLWFL</sequence>
<organism evidence="2 3">
    <name type="scientific">Trichonephila clavata</name>
    <name type="common">Joro spider</name>
    <name type="synonym">Nephila clavata</name>
    <dbReference type="NCBI Taxonomy" id="2740835"/>
    <lineage>
        <taxon>Eukaryota</taxon>
        <taxon>Metazoa</taxon>
        <taxon>Ecdysozoa</taxon>
        <taxon>Arthropoda</taxon>
        <taxon>Chelicerata</taxon>
        <taxon>Arachnida</taxon>
        <taxon>Araneae</taxon>
        <taxon>Araneomorphae</taxon>
        <taxon>Entelegynae</taxon>
        <taxon>Araneoidea</taxon>
        <taxon>Nephilidae</taxon>
        <taxon>Trichonephila</taxon>
    </lineage>
</organism>
<keyword evidence="3" id="KW-1185">Reference proteome</keyword>
<name>A0A8X6HT28_TRICU</name>
<gene>
    <name evidence="2" type="ORF">TNCT_318941</name>
</gene>
<dbReference type="AlphaFoldDB" id="A0A8X6HT28"/>
<dbReference type="Proteomes" id="UP000887116">
    <property type="component" value="Unassembled WGS sequence"/>
</dbReference>
<evidence type="ECO:0000256" key="1">
    <source>
        <dbReference type="SAM" id="MobiDB-lite"/>
    </source>
</evidence>
<proteinExistence type="predicted"/>
<evidence type="ECO:0000313" key="3">
    <source>
        <dbReference type="Proteomes" id="UP000887116"/>
    </source>
</evidence>
<feature type="region of interest" description="Disordered" evidence="1">
    <location>
        <begin position="72"/>
        <end position="92"/>
    </location>
</feature>
<protein>
    <submittedName>
        <fullName evidence="2">Uncharacterized protein</fullName>
    </submittedName>
</protein>
<accession>A0A8X6HT28</accession>
<reference evidence="2" key="1">
    <citation type="submission" date="2020-07" db="EMBL/GenBank/DDBJ databases">
        <title>Multicomponent nature underlies the extraordinary mechanical properties of spider dragline silk.</title>
        <authorList>
            <person name="Kono N."/>
            <person name="Nakamura H."/>
            <person name="Mori M."/>
            <person name="Yoshida Y."/>
            <person name="Ohtoshi R."/>
            <person name="Malay A.D."/>
            <person name="Moran D.A.P."/>
            <person name="Tomita M."/>
            <person name="Numata K."/>
            <person name="Arakawa K."/>
        </authorList>
    </citation>
    <scope>NUCLEOTIDE SEQUENCE</scope>
</reference>
<dbReference type="EMBL" id="BMAO01036232">
    <property type="protein sequence ID" value="GFR09079.1"/>
    <property type="molecule type" value="Genomic_DNA"/>
</dbReference>
<comment type="caution">
    <text evidence="2">The sequence shown here is derived from an EMBL/GenBank/DDBJ whole genome shotgun (WGS) entry which is preliminary data.</text>
</comment>